<dbReference type="InterPro" id="IPR001841">
    <property type="entry name" value="Znf_RING"/>
</dbReference>
<evidence type="ECO:0000256" key="13">
    <source>
        <dbReference type="ARBA" id="ARBA00023136"/>
    </source>
</evidence>
<evidence type="ECO:0000259" key="16">
    <source>
        <dbReference type="PROSITE" id="PS50089"/>
    </source>
</evidence>
<keyword evidence="7" id="KW-0479">Metal-binding</keyword>
<evidence type="ECO:0000259" key="17">
    <source>
        <dbReference type="PROSITE" id="PS51873"/>
    </source>
</evidence>
<organism evidence="18 19">
    <name type="scientific">Collybia nuda</name>
    <dbReference type="NCBI Taxonomy" id="64659"/>
    <lineage>
        <taxon>Eukaryota</taxon>
        <taxon>Fungi</taxon>
        <taxon>Dikarya</taxon>
        <taxon>Basidiomycota</taxon>
        <taxon>Agaricomycotina</taxon>
        <taxon>Agaricomycetes</taxon>
        <taxon>Agaricomycetidae</taxon>
        <taxon>Agaricales</taxon>
        <taxon>Tricholomatineae</taxon>
        <taxon>Clitocybaceae</taxon>
        <taxon>Collybia</taxon>
    </lineage>
</organism>
<dbReference type="CDD" id="cd20354">
    <property type="entry name" value="Rcat_RBR_RNF14"/>
    <property type="match status" value="1"/>
</dbReference>
<evidence type="ECO:0000256" key="15">
    <source>
        <dbReference type="PROSITE-ProRule" id="PRU00175"/>
    </source>
</evidence>
<evidence type="ECO:0000256" key="12">
    <source>
        <dbReference type="ARBA" id="ARBA00022989"/>
    </source>
</evidence>
<accession>A0A9P6CBK8</accession>
<comment type="subcellular location">
    <subcellularLocation>
        <location evidence="2">Membrane</location>
        <topology evidence="2">Single-pass membrane protein</topology>
    </subcellularLocation>
</comment>
<keyword evidence="10" id="KW-0833">Ubl conjugation pathway</keyword>
<evidence type="ECO:0000256" key="14">
    <source>
        <dbReference type="ARBA" id="ARBA00044508"/>
    </source>
</evidence>
<dbReference type="EC" id="2.3.2.31" evidence="4"/>
<dbReference type="GO" id="GO:0061630">
    <property type="term" value="F:ubiquitin protein ligase activity"/>
    <property type="evidence" value="ECO:0007669"/>
    <property type="project" value="UniProtKB-EC"/>
</dbReference>
<dbReference type="SUPFAM" id="SSF57850">
    <property type="entry name" value="RING/U-box"/>
    <property type="match status" value="3"/>
</dbReference>
<dbReference type="Pfam" id="PF22191">
    <property type="entry name" value="IBR_1"/>
    <property type="match status" value="1"/>
</dbReference>
<dbReference type="FunFam" id="3.30.40.10:FF:000051">
    <property type="entry name" value="RBR-type E3 ubiquitin transferase"/>
    <property type="match status" value="1"/>
</dbReference>
<evidence type="ECO:0000256" key="1">
    <source>
        <dbReference type="ARBA" id="ARBA00001798"/>
    </source>
</evidence>
<dbReference type="Gene3D" id="3.30.40.10">
    <property type="entry name" value="Zinc/RING finger domain, C3HC4 (zinc finger)"/>
    <property type="match status" value="1"/>
</dbReference>
<dbReference type="GO" id="GO:0031090">
    <property type="term" value="C:organelle membrane"/>
    <property type="evidence" value="ECO:0007669"/>
    <property type="project" value="UniProtKB-ARBA"/>
</dbReference>
<keyword evidence="11" id="KW-0862">Zinc</keyword>
<evidence type="ECO:0000256" key="3">
    <source>
        <dbReference type="ARBA" id="ARBA00004906"/>
    </source>
</evidence>
<dbReference type="InterPro" id="IPR006575">
    <property type="entry name" value="RWD_dom"/>
</dbReference>
<dbReference type="CDD" id="cd23820">
    <property type="entry name" value="RWD_RNF14"/>
    <property type="match status" value="1"/>
</dbReference>
<dbReference type="GO" id="GO:0008270">
    <property type="term" value="F:zinc ion binding"/>
    <property type="evidence" value="ECO:0007669"/>
    <property type="project" value="UniProtKB-KW"/>
</dbReference>
<dbReference type="AlphaFoldDB" id="A0A9P6CBK8"/>
<evidence type="ECO:0000256" key="10">
    <source>
        <dbReference type="ARBA" id="ARBA00022786"/>
    </source>
</evidence>
<keyword evidence="5" id="KW-0808">Transferase</keyword>
<comment type="caution">
    <text evidence="18">The sequence shown here is derived from an EMBL/GenBank/DDBJ whole genome shotgun (WGS) entry which is preliminary data.</text>
</comment>
<feature type="domain" description="RING-type" evidence="17">
    <location>
        <begin position="193"/>
        <end position="448"/>
    </location>
</feature>
<dbReference type="Gene3D" id="1.20.120.1750">
    <property type="match status" value="1"/>
</dbReference>
<evidence type="ECO:0000256" key="2">
    <source>
        <dbReference type="ARBA" id="ARBA00004167"/>
    </source>
</evidence>
<evidence type="ECO:0000256" key="5">
    <source>
        <dbReference type="ARBA" id="ARBA00022679"/>
    </source>
</evidence>
<comment type="catalytic activity">
    <reaction evidence="1">
        <text>[E2 ubiquitin-conjugating enzyme]-S-ubiquitinyl-L-cysteine + [acceptor protein]-L-lysine = [E2 ubiquitin-conjugating enzyme]-L-cysteine + [acceptor protein]-N(6)-ubiquitinyl-L-lysine.</text>
        <dbReference type="EC" id="2.3.2.31"/>
    </reaction>
</comment>
<keyword evidence="8" id="KW-0677">Repeat</keyword>
<dbReference type="PANTHER" id="PTHR11685">
    <property type="entry name" value="RBR FAMILY RING FINGER AND IBR DOMAIN-CONTAINING"/>
    <property type="match status" value="1"/>
</dbReference>
<dbReference type="Gene3D" id="3.10.110.10">
    <property type="entry name" value="Ubiquitin Conjugating Enzyme"/>
    <property type="match status" value="1"/>
</dbReference>
<keyword evidence="6" id="KW-0812">Transmembrane</keyword>
<dbReference type="GO" id="GO:0005737">
    <property type="term" value="C:cytoplasm"/>
    <property type="evidence" value="ECO:0007669"/>
    <property type="project" value="UniProtKB-ARBA"/>
</dbReference>
<evidence type="ECO:0000256" key="6">
    <source>
        <dbReference type="ARBA" id="ARBA00022692"/>
    </source>
</evidence>
<comment type="pathway">
    <text evidence="3">Protein modification; protein ubiquitination.</text>
</comment>
<name>A0A9P6CBK8_9AGAR</name>
<protein>
    <recommendedName>
        <fullName evidence="4">RBR-type E3 ubiquitin transferase</fullName>
        <ecNumber evidence="4">2.3.2.31</ecNumber>
    </recommendedName>
</protein>
<dbReference type="Proteomes" id="UP000807353">
    <property type="component" value="Unassembled WGS sequence"/>
</dbReference>
<sequence>MLSISDAELLECKGLREEEYGVIESIHPGYSSGDIATNVLKLEIPVDFPDAKTVTIVQDETLGLTSTSVNTDMHAQQIISVSSLPPLVISLTLPPSYPLYSPPHIASIHANHAWLPHQCPPLRAILMKMWQPGEGVLYNWIEFIRTGEFLYELSFMSATDGHTIQITHPSPQVLAPLLKAFDVSAKSIQFSQNSYPCPICLISVKGSRCVQLNCGHIFCRSCLEEFWKMCIAEGEVGRVGCPDPECVKLGREADVEDIVRVVTQTEMRRYRWLKEKKALEKDPSIVHCPMTFCQNPVPKPSDQNDGSGWERLRSCSRCSFSFCAFCRRTWHGPITSCPIAYSEKLVLEYLAHSEGSIGRQSIETRFGRTNVLKLIATYEEERANKEWLEASTMACPGCQIHVEKSLGCNHMTCAKCHQHFCYRCGTKLPGSDPYKHFSTTGQPCYNKLFDFQAETEEWQPLEGFEAH</sequence>
<dbReference type="InterPro" id="IPR002867">
    <property type="entry name" value="IBR_dom"/>
</dbReference>
<dbReference type="Pfam" id="PF05773">
    <property type="entry name" value="RWD"/>
    <property type="match status" value="1"/>
</dbReference>
<comment type="similarity">
    <text evidence="14">Belongs to the RBR family. RNF14 subfamily.</text>
</comment>
<dbReference type="PROSITE" id="PS00518">
    <property type="entry name" value="ZF_RING_1"/>
    <property type="match status" value="1"/>
</dbReference>
<dbReference type="InterPro" id="IPR013083">
    <property type="entry name" value="Znf_RING/FYVE/PHD"/>
</dbReference>
<keyword evidence="9 15" id="KW-0863">Zinc-finger</keyword>
<dbReference type="CDD" id="cd23134">
    <property type="entry name" value="RING-HC_ITT1-like"/>
    <property type="match status" value="1"/>
</dbReference>
<evidence type="ECO:0000256" key="7">
    <source>
        <dbReference type="ARBA" id="ARBA00022723"/>
    </source>
</evidence>
<dbReference type="GO" id="GO:0016567">
    <property type="term" value="P:protein ubiquitination"/>
    <property type="evidence" value="ECO:0007669"/>
    <property type="project" value="InterPro"/>
</dbReference>
<dbReference type="CDD" id="cd20341">
    <property type="entry name" value="BRcat_RBR_RNF14"/>
    <property type="match status" value="1"/>
</dbReference>
<dbReference type="InterPro" id="IPR017907">
    <property type="entry name" value="Znf_RING_CS"/>
</dbReference>
<dbReference type="InterPro" id="IPR047548">
    <property type="entry name" value="Rcat_RBR_RNF14"/>
</dbReference>
<evidence type="ECO:0000256" key="11">
    <source>
        <dbReference type="ARBA" id="ARBA00022833"/>
    </source>
</evidence>
<dbReference type="SUPFAM" id="SSF54495">
    <property type="entry name" value="UBC-like"/>
    <property type="match status" value="1"/>
</dbReference>
<dbReference type="InterPro" id="IPR044066">
    <property type="entry name" value="TRIAD_supradom"/>
</dbReference>
<evidence type="ECO:0000256" key="8">
    <source>
        <dbReference type="ARBA" id="ARBA00022737"/>
    </source>
</evidence>
<dbReference type="PROSITE" id="PS50089">
    <property type="entry name" value="ZF_RING_2"/>
    <property type="match status" value="1"/>
</dbReference>
<feature type="domain" description="RING-type" evidence="16">
    <location>
        <begin position="197"/>
        <end position="242"/>
    </location>
</feature>
<dbReference type="InterPro" id="IPR016135">
    <property type="entry name" value="UBQ-conjugating_enzyme/RWD"/>
</dbReference>
<dbReference type="SMART" id="SM00647">
    <property type="entry name" value="IBR"/>
    <property type="match status" value="2"/>
</dbReference>
<dbReference type="InterPro" id="IPR031127">
    <property type="entry name" value="E3_UB_ligase_RBR"/>
</dbReference>
<evidence type="ECO:0000256" key="4">
    <source>
        <dbReference type="ARBA" id="ARBA00012251"/>
    </source>
</evidence>
<evidence type="ECO:0000313" key="19">
    <source>
        <dbReference type="Proteomes" id="UP000807353"/>
    </source>
</evidence>
<dbReference type="EMBL" id="MU150452">
    <property type="protein sequence ID" value="KAF9456145.1"/>
    <property type="molecule type" value="Genomic_DNA"/>
</dbReference>
<dbReference type="Pfam" id="PF01485">
    <property type="entry name" value="IBR"/>
    <property type="match status" value="1"/>
</dbReference>
<keyword evidence="13" id="KW-0472">Membrane</keyword>
<dbReference type="PROSITE" id="PS51873">
    <property type="entry name" value="TRIAD"/>
    <property type="match status" value="1"/>
</dbReference>
<gene>
    <name evidence="18" type="ORF">BDZ94DRAFT_1178351</name>
</gene>
<keyword evidence="12" id="KW-1133">Transmembrane helix</keyword>
<keyword evidence="19" id="KW-1185">Reference proteome</keyword>
<dbReference type="OrthoDB" id="1431934at2759"/>
<proteinExistence type="inferred from homology"/>
<evidence type="ECO:0000256" key="9">
    <source>
        <dbReference type="ARBA" id="ARBA00022771"/>
    </source>
</evidence>
<evidence type="ECO:0000313" key="18">
    <source>
        <dbReference type="EMBL" id="KAF9456145.1"/>
    </source>
</evidence>
<reference evidence="18" key="1">
    <citation type="submission" date="2020-11" db="EMBL/GenBank/DDBJ databases">
        <authorList>
            <consortium name="DOE Joint Genome Institute"/>
            <person name="Ahrendt S."/>
            <person name="Riley R."/>
            <person name="Andreopoulos W."/>
            <person name="Labutti K."/>
            <person name="Pangilinan J."/>
            <person name="Ruiz-Duenas F.J."/>
            <person name="Barrasa J.M."/>
            <person name="Sanchez-Garcia M."/>
            <person name="Camarero S."/>
            <person name="Miyauchi S."/>
            <person name="Serrano A."/>
            <person name="Linde D."/>
            <person name="Babiker R."/>
            <person name="Drula E."/>
            <person name="Ayuso-Fernandez I."/>
            <person name="Pacheco R."/>
            <person name="Padilla G."/>
            <person name="Ferreira P."/>
            <person name="Barriuso J."/>
            <person name="Kellner H."/>
            <person name="Castanera R."/>
            <person name="Alfaro M."/>
            <person name="Ramirez L."/>
            <person name="Pisabarro A.G."/>
            <person name="Kuo A."/>
            <person name="Tritt A."/>
            <person name="Lipzen A."/>
            <person name="He G."/>
            <person name="Yan M."/>
            <person name="Ng V."/>
            <person name="Cullen D."/>
            <person name="Martin F."/>
            <person name="Rosso M.-N."/>
            <person name="Henrissat B."/>
            <person name="Hibbett D."/>
            <person name="Martinez A.T."/>
            <person name="Grigoriev I.V."/>
        </authorList>
    </citation>
    <scope>NUCLEOTIDE SEQUENCE</scope>
    <source>
        <strain evidence="18">CBS 247.69</strain>
    </source>
</reference>